<keyword evidence="3" id="KW-1185">Reference proteome</keyword>
<evidence type="ECO:0000256" key="1">
    <source>
        <dbReference type="SAM" id="SignalP"/>
    </source>
</evidence>
<dbReference type="AlphaFoldDB" id="A0A1C7IC90"/>
<dbReference type="EMBL" id="CP015405">
    <property type="protein sequence ID" value="ANU77277.1"/>
    <property type="molecule type" value="Genomic_DNA"/>
</dbReference>
<dbReference type="RefSeq" id="WP_065543406.1">
    <property type="nucleotide sequence ID" value="NZ_CP015405.2"/>
</dbReference>
<evidence type="ECO:0000313" key="3">
    <source>
        <dbReference type="Proteomes" id="UP000092574"/>
    </source>
</evidence>
<organism evidence="2 3">
    <name type="scientific">Blautia pseudococcoides</name>
    <dbReference type="NCBI Taxonomy" id="1796616"/>
    <lineage>
        <taxon>Bacteria</taxon>
        <taxon>Bacillati</taxon>
        <taxon>Bacillota</taxon>
        <taxon>Clostridia</taxon>
        <taxon>Lachnospirales</taxon>
        <taxon>Lachnospiraceae</taxon>
        <taxon>Blautia</taxon>
    </lineage>
</organism>
<reference evidence="2" key="1">
    <citation type="submission" date="2017-04" db="EMBL/GenBank/DDBJ databases">
        <title>Complete Genome Sequences of Twelve Strains of a Stable Defined Moderately Diverse Mouse Microbiota 2 (sDMDMm2).</title>
        <authorList>
            <person name="Uchimura Y."/>
            <person name="Wyss M."/>
            <person name="Brugiroux S."/>
            <person name="Limenitakis J.P."/>
            <person name="Stecher B."/>
            <person name="McCoy K.D."/>
            <person name="Macpherson A.J."/>
        </authorList>
    </citation>
    <scope>NUCLEOTIDE SEQUENCE</scope>
    <source>
        <strain evidence="2">YL58</strain>
    </source>
</reference>
<keyword evidence="1" id="KW-0732">Signal</keyword>
<accession>A0A1C7IC90</accession>
<feature type="chain" id="PRO_5038872646" evidence="1">
    <location>
        <begin position="24"/>
        <end position="159"/>
    </location>
</feature>
<name>A0A1C7IC90_9FIRM</name>
<dbReference type="KEGG" id="byl:A4V09_16890"/>
<dbReference type="Proteomes" id="UP000092574">
    <property type="component" value="Chromosome"/>
</dbReference>
<dbReference type="OrthoDB" id="1974593at2"/>
<protein>
    <submittedName>
        <fullName evidence="2">Uncharacterized protein</fullName>
    </submittedName>
</protein>
<evidence type="ECO:0000313" key="2">
    <source>
        <dbReference type="EMBL" id="ANU77277.1"/>
    </source>
</evidence>
<feature type="signal peptide" evidence="1">
    <location>
        <begin position="1"/>
        <end position="23"/>
    </location>
</feature>
<dbReference type="STRING" id="1796616.A4V09_16890"/>
<proteinExistence type="predicted"/>
<gene>
    <name evidence="2" type="ORF">A4V09_16890</name>
</gene>
<sequence>MRRKKIILWVLCAVASQTMPYTATGRFPKMSGSKKIEAAVLQNEPQNVEVLPDQPEFVVTEQPFLSFEDMEPGEERSQVFSIWNTGEEEEAYYFTMQAAEGITWELAKAGTLYSSGQALQTPLKLAQLPPNDHVVFQLTVKNTEKDFGTAVPVFSSDKP</sequence>